<sequence>MDNIIEIPIFEPDGVTYDELHAAGYNALWAGFGIAAITTFILVVSSWGIPTRKRAVHVLGILTSVATALSYLAMTTGYGNITSCRETVGHEDGFKIPELSCRIDSEMRYNEWLLTTTLLIINLALVAGLGGAQTLVSLASGYIVLWSTRVIVSQENDHHIRQRWIWVVVVILAYISLLWNILGQAFDSSKARGATVQKFYIPFGITILALWTINLGVWVGSLGSGALSADCTAITFTVVDSLLKCTSGVVLAFACRRFPDVSVELGGYWATGTSTEGRIRLGDETEN</sequence>
<dbReference type="EMBL" id="CDHN01000002">
    <property type="protein sequence ID" value="CEJ88255.1"/>
    <property type="molecule type" value="Genomic_DNA"/>
</dbReference>
<dbReference type="GO" id="GO:0005886">
    <property type="term" value="C:plasma membrane"/>
    <property type="evidence" value="ECO:0007669"/>
    <property type="project" value="TreeGrafter"/>
</dbReference>
<dbReference type="Gene3D" id="1.20.1070.10">
    <property type="entry name" value="Rhodopsin 7-helix transmembrane proteins"/>
    <property type="match status" value="1"/>
</dbReference>
<evidence type="ECO:0000256" key="2">
    <source>
        <dbReference type="ARBA" id="ARBA00008130"/>
    </source>
</evidence>
<feature type="transmembrane region" description="Helical" evidence="11">
    <location>
        <begin position="55"/>
        <end position="73"/>
    </location>
</feature>
<feature type="transmembrane region" description="Helical" evidence="11">
    <location>
        <begin position="164"/>
        <end position="183"/>
    </location>
</feature>
<dbReference type="Proteomes" id="UP000039046">
    <property type="component" value="Unassembled WGS sequence"/>
</dbReference>
<reference evidence="12 13" key="1">
    <citation type="journal article" date="2015" name="Genome Announc.">
        <title>Draft Genome Sequence and Gene Annotation of the Entomopathogenic Fungus Verticillium hemipterigenum.</title>
        <authorList>
            <person name="Horn F."/>
            <person name="Habel A."/>
            <person name="Scharf D.H."/>
            <person name="Dworschak J."/>
            <person name="Brakhage A.A."/>
            <person name="Guthke R."/>
            <person name="Hertweck C."/>
            <person name="Linde J."/>
        </authorList>
    </citation>
    <scope>NUCLEOTIDE SEQUENCE [LARGE SCALE GENOMIC DNA]</scope>
</reference>
<dbReference type="SMART" id="SM01021">
    <property type="entry name" value="Bac_rhodopsin"/>
    <property type="match status" value="1"/>
</dbReference>
<keyword evidence="7 11" id="KW-1133">Transmembrane helix</keyword>
<evidence type="ECO:0000313" key="12">
    <source>
        <dbReference type="EMBL" id="CEJ88255.1"/>
    </source>
</evidence>
<evidence type="ECO:0008006" key="14">
    <source>
        <dbReference type="Google" id="ProtNLM"/>
    </source>
</evidence>
<dbReference type="PANTHER" id="PTHR28286">
    <property type="match status" value="1"/>
</dbReference>
<keyword evidence="6" id="KW-0681">Retinal protein</keyword>
<keyword evidence="10" id="KW-0675">Receptor</keyword>
<dbReference type="Pfam" id="PF01036">
    <property type="entry name" value="Bac_rhodopsin"/>
    <property type="match status" value="1"/>
</dbReference>
<dbReference type="PRINTS" id="PR00251">
    <property type="entry name" value="BACTRLOPSIN"/>
</dbReference>
<keyword evidence="9 11" id="KW-0472">Membrane</keyword>
<proteinExistence type="inferred from homology"/>
<evidence type="ECO:0000313" key="13">
    <source>
        <dbReference type="Proteomes" id="UP000039046"/>
    </source>
</evidence>
<dbReference type="OrthoDB" id="10261467at2759"/>
<organism evidence="12 13">
    <name type="scientific">[Torrubiella] hemipterigena</name>
    <dbReference type="NCBI Taxonomy" id="1531966"/>
    <lineage>
        <taxon>Eukaryota</taxon>
        <taxon>Fungi</taxon>
        <taxon>Dikarya</taxon>
        <taxon>Ascomycota</taxon>
        <taxon>Pezizomycotina</taxon>
        <taxon>Sordariomycetes</taxon>
        <taxon>Hypocreomycetidae</taxon>
        <taxon>Hypocreales</taxon>
        <taxon>Clavicipitaceae</taxon>
        <taxon>Clavicipitaceae incertae sedis</taxon>
        <taxon>'Torrubiella' clade</taxon>
    </lineage>
</organism>
<evidence type="ECO:0000256" key="9">
    <source>
        <dbReference type="ARBA" id="ARBA00023136"/>
    </source>
</evidence>
<feature type="transmembrane region" description="Helical" evidence="11">
    <location>
        <begin position="27"/>
        <end position="49"/>
    </location>
</feature>
<protein>
    <recommendedName>
        <fullName evidence="14">Opsin-1</fullName>
    </recommendedName>
</protein>
<dbReference type="GO" id="GO:0007602">
    <property type="term" value="P:phototransduction"/>
    <property type="evidence" value="ECO:0007669"/>
    <property type="project" value="UniProtKB-KW"/>
</dbReference>
<keyword evidence="3" id="KW-0600">Photoreceptor protein</keyword>
<gene>
    <name evidence="12" type="ORF">VHEMI04659</name>
</gene>
<evidence type="ECO:0000256" key="3">
    <source>
        <dbReference type="ARBA" id="ARBA00022543"/>
    </source>
</evidence>
<dbReference type="InterPro" id="IPR001425">
    <property type="entry name" value="Arc/bac/fun_rhodopsins"/>
</dbReference>
<evidence type="ECO:0000256" key="6">
    <source>
        <dbReference type="ARBA" id="ARBA00022925"/>
    </source>
</evidence>
<evidence type="ECO:0000256" key="7">
    <source>
        <dbReference type="ARBA" id="ARBA00022989"/>
    </source>
</evidence>
<dbReference type="SUPFAM" id="SSF81321">
    <property type="entry name" value="Family A G protein-coupled receptor-like"/>
    <property type="match status" value="1"/>
</dbReference>
<evidence type="ECO:0000256" key="1">
    <source>
        <dbReference type="ARBA" id="ARBA00004141"/>
    </source>
</evidence>
<evidence type="ECO:0000256" key="11">
    <source>
        <dbReference type="SAM" id="Phobius"/>
    </source>
</evidence>
<evidence type="ECO:0000256" key="10">
    <source>
        <dbReference type="ARBA" id="ARBA00023170"/>
    </source>
</evidence>
<comment type="subcellular location">
    <subcellularLocation>
        <location evidence="1">Membrane</location>
        <topology evidence="1">Multi-pass membrane protein</topology>
    </subcellularLocation>
</comment>
<dbReference type="GO" id="GO:0009881">
    <property type="term" value="F:photoreceptor activity"/>
    <property type="evidence" value="ECO:0007669"/>
    <property type="project" value="UniProtKB-KW"/>
</dbReference>
<feature type="transmembrane region" description="Helical" evidence="11">
    <location>
        <begin position="199"/>
        <end position="219"/>
    </location>
</feature>
<keyword evidence="4" id="KW-0716">Sensory transduction</keyword>
<keyword evidence="13" id="KW-1185">Reference proteome</keyword>
<evidence type="ECO:0000256" key="4">
    <source>
        <dbReference type="ARBA" id="ARBA00022606"/>
    </source>
</evidence>
<dbReference type="STRING" id="1531966.A0A0A1TEI9"/>
<dbReference type="PANTHER" id="PTHR28286:SF2">
    <property type="entry name" value="BACTERIORHODOPSIN _OPSIN, NOPA (EUROFUNG)"/>
    <property type="match status" value="1"/>
</dbReference>
<evidence type="ECO:0000256" key="8">
    <source>
        <dbReference type="ARBA" id="ARBA00022991"/>
    </source>
</evidence>
<keyword evidence="5 11" id="KW-0812">Transmembrane</keyword>
<comment type="similarity">
    <text evidence="2">Belongs to the archaeal/bacterial/fungal opsin family.</text>
</comment>
<dbReference type="AlphaFoldDB" id="A0A0A1TEI9"/>
<accession>A0A0A1TEI9</accession>
<keyword evidence="8" id="KW-0157">Chromophore</keyword>
<dbReference type="HOGENOM" id="CLU_054785_0_0_1"/>
<name>A0A0A1TEI9_9HYPO</name>
<evidence type="ECO:0000256" key="5">
    <source>
        <dbReference type="ARBA" id="ARBA00022692"/>
    </source>
</evidence>